<organism evidence="5 6">
    <name type="scientific">Owenia fusiformis</name>
    <name type="common">Polychaete worm</name>
    <dbReference type="NCBI Taxonomy" id="6347"/>
    <lineage>
        <taxon>Eukaryota</taxon>
        <taxon>Metazoa</taxon>
        <taxon>Spiralia</taxon>
        <taxon>Lophotrochozoa</taxon>
        <taxon>Annelida</taxon>
        <taxon>Polychaeta</taxon>
        <taxon>Sedentaria</taxon>
        <taxon>Canalipalpata</taxon>
        <taxon>Sabellida</taxon>
        <taxon>Oweniida</taxon>
        <taxon>Oweniidae</taxon>
        <taxon>Owenia</taxon>
    </lineage>
</organism>
<comment type="subcellular location">
    <subcellularLocation>
        <location evidence="1">Membrane</location>
    </subcellularLocation>
</comment>
<sequence length="376" mass="42862">MAFDSRYLPIVDNNHNASYVLDCPSKDNVHCDDVTTQATIGSHSTDVNWENTTKEVLLYAYPVIFLTAIILNFVGIVVLGKQVRFSSDVYLLGFCIASLFLAICGVMLHLPTYVGYYNLYAYMYGYVMTLRTWFWFTLLWLLIVMTLERSLTVTQKRHKSLCSVTKASVVTIMVYIVCMVSALPQFWEYDVIEVHDVRSNSTIAHAQHSGAIHTWMECKIVYFWYVTTITIFLPYPILAIMTILLIREAVKASKEGATRISFDNVTGQILHHKNREDSGITKLFAIMAILYLVLTGPSVFLELIATITRIVNGRSTFYILLKEVFGVLFYSNVSLSFFLYVGCSSRFRSNLRNLCRCCKHDESSLHSHVLLKQSSV</sequence>
<keyword evidence="2" id="KW-0812">Transmembrane</keyword>
<evidence type="ECO:0000256" key="4">
    <source>
        <dbReference type="ARBA" id="ARBA00023136"/>
    </source>
</evidence>
<dbReference type="GO" id="GO:0008528">
    <property type="term" value="F:G protein-coupled peptide receptor activity"/>
    <property type="evidence" value="ECO:0007669"/>
    <property type="project" value="InterPro"/>
</dbReference>
<dbReference type="SUPFAM" id="SSF81321">
    <property type="entry name" value="Family A G protein-coupled receptor-like"/>
    <property type="match status" value="1"/>
</dbReference>
<dbReference type="InterPro" id="IPR000276">
    <property type="entry name" value="GPCR_Rhodpsn"/>
</dbReference>
<dbReference type="EMBL" id="CAIIXF020000005">
    <property type="protein sequence ID" value="CAH1784199.1"/>
    <property type="molecule type" value="Genomic_DNA"/>
</dbReference>
<accession>A0A8J1T6H4</accession>
<dbReference type="InterPro" id="IPR052954">
    <property type="entry name" value="GPCR-Ligand_Int"/>
</dbReference>
<dbReference type="PRINTS" id="PR00237">
    <property type="entry name" value="GPCRRHODOPSN"/>
</dbReference>
<evidence type="ECO:0000256" key="2">
    <source>
        <dbReference type="ARBA" id="ARBA00022692"/>
    </source>
</evidence>
<dbReference type="OrthoDB" id="6094942at2759"/>
<dbReference type="PANTHER" id="PTHR46641:SF2">
    <property type="entry name" value="FMRFAMIDE RECEPTOR"/>
    <property type="match status" value="1"/>
</dbReference>
<dbReference type="InterPro" id="IPR017452">
    <property type="entry name" value="GPCR_Rhodpsn_7TM"/>
</dbReference>
<keyword evidence="6" id="KW-1185">Reference proteome</keyword>
<name>A0A8J1T6H4_OWEFU</name>
<comment type="caution">
    <text evidence="5">The sequence shown here is derived from an EMBL/GenBank/DDBJ whole genome shotgun (WGS) entry which is preliminary data.</text>
</comment>
<keyword evidence="3" id="KW-1133">Transmembrane helix</keyword>
<dbReference type="Proteomes" id="UP000749559">
    <property type="component" value="Unassembled WGS sequence"/>
</dbReference>
<dbReference type="AlphaFoldDB" id="A0A8J1T6H4"/>
<dbReference type="InterPro" id="IPR019427">
    <property type="entry name" value="7TM_GPCR_serpentine_rcpt_Srw"/>
</dbReference>
<evidence type="ECO:0000256" key="3">
    <source>
        <dbReference type="ARBA" id="ARBA00022989"/>
    </source>
</evidence>
<dbReference type="Pfam" id="PF10324">
    <property type="entry name" value="7TM_GPCR_Srw"/>
    <property type="match status" value="1"/>
</dbReference>
<dbReference type="PANTHER" id="PTHR46641">
    <property type="entry name" value="FMRFAMIDE RECEPTOR-RELATED"/>
    <property type="match status" value="1"/>
</dbReference>
<dbReference type="PROSITE" id="PS50262">
    <property type="entry name" value="G_PROTEIN_RECEP_F1_2"/>
    <property type="match status" value="1"/>
</dbReference>
<keyword evidence="4" id="KW-0472">Membrane</keyword>
<dbReference type="Gene3D" id="1.20.1070.10">
    <property type="entry name" value="Rhodopsin 7-helix transmembrane proteins"/>
    <property type="match status" value="1"/>
</dbReference>
<gene>
    <name evidence="5" type="ORF">OFUS_LOCUS10439</name>
</gene>
<evidence type="ECO:0000313" key="5">
    <source>
        <dbReference type="EMBL" id="CAH1784199.1"/>
    </source>
</evidence>
<evidence type="ECO:0000313" key="6">
    <source>
        <dbReference type="Proteomes" id="UP000749559"/>
    </source>
</evidence>
<dbReference type="GO" id="GO:0016020">
    <property type="term" value="C:membrane"/>
    <property type="evidence" value="ECO:0007669"/>
    <property type="project" value="UniProtKB-SubCell"/>
</dbReference>
<reference evidence="5" key="1">
    <citation type="submission" date="2022-03" db="EMBL/GenBank/DDBJ databases">
        <authorList>
            <person name="Martin C."/>
        </authorList>
    </citation>
    <scope>NUCLEOTIDE SEQUENCE</scope>
</reference>
<evidence type="ECO:0000256" key="1">
    <source>
        <dbReference type="ARBA" id="ARBA00004370"/>
    </source>
</evidence>
<protein>
    <submittedName>
        <fullName evidence="5">Uncharacterized protein</fullName>
    </submittedName>
</protein>
<proteinExistence type="predicted"/>